<keyword evidence="1" id="KW-0472">Membrane</keyword>
<dbReference type="AlphaFoldDB" id="A0AA40SS53"/>
<accession>A0AA40SS53</accession>
<name>A0AA40SS53_9MICO</name>
<dbReference type="Proteomes" id="UP000549113">
    <property type="component" value="Unassembled WGS sequence"/>
</dbReference>
<feature type="transmembrane region" description="Helical" evidence="1">
    <location>
        <begin position="86"/>
        <end position="114"/>
    </location>
</feature>
<comment type="caution">
    <text evidence="2">The sequence shown here is derived from an EMBL/GenBank/DDBJ whole genome shotgun (WGS) entry which is preliminary data.</text>
</comment>
<keyword evidence="1" id="KW-1133">Transmembrane helix</keyword>
<evidence type="ECO:0000256" key="1">
    <source>
        <dbReference type="SAM" id="Phobius"/>
    </source>
</evidence>
<gene>
    <name evidence="2" type="ORF">BKA10_003221</name>
</gene>
<sequence>MSDTTEILRDRRVRAYLTEVHREVSGVNASAADGIMREIADHIRDAASEPGFDLDTVLSELGGPAVIAAAVEPAPSPKPSFADSDAGVVVALVLLTVGTYTLQVLGWMLAMLLLWTSRRWNATDRIVGTLTWPAVFLIAVPLQGALGISHFFALITAIAPIPVAIWLLIRAYRGSRPLPEPPRTTLESGRTGGWPWLDRWPADIAVLLAPVLVRFEPDTAS</sequence>
<dbReference type="EMBL" id="JACIFH010000001">
    <property type="protein sequence ID" value="MBB4141427.1"/>
    <property type="molecule type" value="Genomic_DNA"/>
</dbReference>
<organism evidence="2 3">
    <name type="scientific">Microbacterium invictum</name>
    <dbReference type="NCBI Taxonomy" id="515415"/>
    <lineage>
        <taxon>Bacteria</taxon>
        <taxon>Bacillati</taxon>
        <taxon>Actinomycetota</taxon>
        <taxon>Actinomycetes</taxon>
        <taxon>Micrococcales</taxon>
        <taxon>Microbacteriaceae</taxon>
        <taxon>Microbacterium</taxon>
    </lineage>
</organism>
<protein>
    <submittedName>
        <fullName evidence="2">Uncharacterized protein</fullName>
    </submittedName>
</protein>
<dbReference type="RefSeq" id="WP_183500906.1">
    <property type="nucleotide sequence ID" value="NZ_BAABCO010000003.1"/>
</dbReference>
<reference evidence="2 3" key="1">
    <citation type="submission" date="2020-08" db="EMBL/GenBank/DDBJ databases">
        <title>Sequencing the genomes of 1000 actinobacteria strains.</title>
        <authorList>
            <person name="Klenk H.-P."/>
        </authorList>
    </citation>
    <scope>NUCLEOTIDE SEQUENCE [LARGE SCALE GENOMIC DNA]</scope>
    <source>
        <strain evidence="2 3">DSM 19600</strain>
    </source>
</reference>
<keyword evidence="3" id="KW-1185">Reference proteome</keyword>
<evidence type="ECO:0000313" key="3">
    <source>
        <dbReference type="Proteomes" id="UP000549113"/>
    </source>
</evidence>
<evidence type="ECO:0000313" key="2">
    <source>
        <dbReference type="EMBL" id="MBB4141427.1"/>
    </source>
</evidence>
<dbReference type="Pfam" id="PF22564">
    <property type="entry name" value="HAAS"/>
    <property type="match status" value="1"/>
</dbReference>
<feature type="transmembrane region" description="Helical" evidence="1">
    <location>
        <begin position="126"/>
        <end position="145"/>
    </location>
</feature>
<proteinExistence type="predicted"/>
<keyword evidence="1" id="KW-0812">Transmembrane</keyword>
<feature type="transmembrane region" description="Helical" evidence="1">
    <location>
        <begin position="151"/>
        <end position="169"/>
    </location>
</feature>